<sequence length="128" mass="13961">MVKETKFRHHPVRIEQGLFLGTEQLDLVAFRSDLQDAVIASATGEDDTLWTELTLNDLVTVPENAVAVVLDVAVNDFNPVGQDCYMGFCPTHAIIAGRVSNVYTGNVADRKGSRVVIVELSTRDSTIA</sequence>
<accession>A0A0F9S4V5</accession>
<dbReference type="EMBL" id="LAZR01000576">
    <property type="protein sequence ID" value="KKN63875.1"/>
    <property type="molecule type" value="Genomic_DNA"/>
</dbReference>
<dbReference type="AlphaFoldDB" id="A0A0F9S4V5"/>
<comment type="caution">
    <text evidence="1">The sequence shown here is derived from an EMBL/GenBank/DDBJ whole genome shotgun (WGS) entry which is preliminary data.</text>
</comment>
<evidence type="ECO:0000313" key="1">
    <source>
        <dbReference type="EMBL" id="KKN63875.1"/>
    </source>
</evidence>
<protein>
    <submittedName>
        <fullName evidence="1">Uncharacterized protein</fullName>
    </submittedName>
</protein>
<reference evidence="1" key="1">
    <citation type="journal article" date="2015" name="Nature">
        <title>Complex archaea that bridge the gap between prokaryotes and eukaryotes.</title>
        <authorList>
            <person name="Spang A."/>
            <person name="Saw J.H."/>
            <person name="Jorgensen S.L."/>
            <person name="Zaremba-Niedzwiedzka K."/>
            <person name="Martijn J."/>
            <person name="Lind A.E."/>
            <person name="van Eijk R."/>
            <person name="Schleper C."/>
            <person name="Guy L."/>
            <person name="Ettema T.J."/>
        </authorList>
    </citation>
    <scope>NUCLEOTIDE SEQUENCE</scope>
</reference>
<organism evidence="1">
    <name type="scientific">marine sediment metagenome</name>
    <dbReference type="NCBI Taxonomy" id="412755"/>
    <lineage>
        <taxon>unclassified sequences</taxon>
        <taxon>metagenomes</taxon>
        <taxon>ecological metagenomes</taxon>
    </lineage>
</organism>
<name>A0A0F9S4V5_9ZZZZ</name>
<proteinExistence type="predicted"/>
<gene>
    <name evidence="1" type="ORF">LCGC14_0497530</name>
</gene>